<dbReference type="PANTHER" id="PTHR46532:SF11">
    <property type="entry name" value="DYNEIN AXONEMAL HEAVY CHAIN 12"/>
    <property type="match status" value="1"/>
</dbReference>
<evidence type="ECO:0000259" key="1">
    <source>
        <dbReference type="Pfam" id="PF08385"/>
    </source>
</evidence>
<dbReference type="GO" id="GO:0045505">
    <property type="term" value="F:dynein intermediate chain binding"/>
    <property type="evidence" value="ECO:0007669"/>
    <property type="project" value="InterPro"/>
</dbReference>
<evidence type="ECO:0000313" key="2">
    <source>
        <dbReference type="EMBL" id="KAG8192248.1"/>
    </source>
</evidence>
<evidence type="ECO:0000313" key="3">
    <source>
        <dbReference type="Proteomes" id="UP000827092"/>
    </source>
</evidence>
<dbReference type="GO" id="GO:0005858">
    <property type="term" value="C:axonemal dynein complex"/>
    <property type="evidence" value="ECO:0007669"/>
    <property type="project" value="TreeGrafter"/>
</dbReference>
<dbReference type="InterPro" id="IPR026983">
    <property type="entry name" value="DHC"/>
</dbReference>
<gene>
    <name evidence="2" type="ORF">JTE90_014106</name>
</gene>
<keyword evidence="3" id="KW-1185">Reference proteome</keyword>
<dbReference type="Proteomes" id="UP000827092">
    <property type="component" value="Unassembled WGS sequence"/>
</dbReference>
<proteinExistence type="predicted"/>
<protein>
    <recommendedName>
        <fullName evidence="1">Dynein heavy chain tail domain-containing protein</fullName>
    </recommendedName>
</protein>
<dbReference type="EMBL" id="JAFNEN010000142">
    <property type="protein sequence ID" value="KAG8192248.1"/>
    <property type="molecule type" value="Genomic_DNA"/>
</dbReference>
<dbReference type="AlphaFoldDB" id="A0AAV6V837"/>
<accession>A0AAV6V837</accession>
<name>A0AAV6V837_9ARAC</name>
<feature type="domain" description="Dynein heavy chain tail" evidence="1">
    <location>
        <begin position="244"/>
        <end position="599"/>
    </location>
</feature>
<dbReference type="GO" id="GO:0007018">
    <property type="term" value="P:microtubule-based movement"/>
    <property type="evidence" value="ECO:0007669"/>
    <property type="project" value="InterPro"/>
</dbReference>
<organism evidence="2 3">
    <name type="scientific">Oedothorax gibbosus</name>
    <dbReference type="NCBI Taxonomy" id="931172"/>
    <lineage>
        <taxon>Eukaryota</taxon>
        <taxon>Metazoa</taxon>
        <taxon>Ecdysozoa</taxon>
        <taxon>Arthropoda</taxon>
        <taxon>Chelicerata</taxon>
        <taxon>Arachnida</taxon>
        <taxon>Araneae</taxon>
        <taxon>Araneomorphae</taxon>
        <taxon>Entelegynae</taxon>
        <taxon>Araneoidea</taxon>
        <taxon>Linyphiidae</taxon>
        <taxon>Erigoninae</taxon>
        <taxon>Oedothorax</taxon>
    </lineage>
</organism>
<dbReference type="InterPro" id="IPR013594">
    <property type="entry name" value="Dynein_heavy_tail"/>
</dbReference>
<sequence length="600" mass="70781">MSQSDSEDIRVNHISISAQQIMAFGSNEWEETFQKEENKTLIKDFLDTITSNILLIYFDTTEKLVFSSEIKNSNLPLPKRLCFFLKNRKAVSMANYKQEIIFGNLSDFPLNQYQNLFKKVLMPIFCNPSNSQRWPIEIAHDINSHIKDFQTDLLYQVGLAEQKTVLMVPDKAKLIENYDQDQISKQDCRNQEFQNIMHSITEMLSNWIPIVQEVLEFTTEQVILQVDQDPTTEISFWNDRKEQLEFIYSQSKYYKSVPSQIIVLLKKICYILYKKTHKFLDPLSLFTVSRDKAIENIKTSIDIMSVFLNSYDDCREYFHSLDNKTEIYPWKFPDKRVFSQFEILVQRLKEILDIISAAETYFNIPVNKLFKMQQAEYRKRLENIQSQFTQEFKVFEKCTYDPLDLNSNAFPEDYISFLNKVKELDIQIGITIGQVSLLCDSFEEASQIMNTFEDIIKRPFANKEFQKLASLPILNVSQEFLNVKDNYDSLAHRIEHFDDLIVYNNLPHISGVVQWTLDQQNKLSFPMKSLKEFSENIENKDNESVVAKYKKIYDHPKEFEKYLADKCKIRIASVNSKLDQEVLKTVNRIEIFVNFHSQMY</sequence>
<dbReference type="GO" id="GO:0051959">
    <property type="term" value="F:dynein light intermediate chain binding"/>
    <property type="evidence" value="ECO:0007669"/>
    <property type="project" value="InterPro"/>
</dbReference>
<comment type="caution">
    <text evidence="2">The sequence shown here is derived from an EMBL/GenBank/DDBJ whole genome shotgun (WGS) entry which is preliminary data.</text>
</comment>
<dbReference type="PANTHER" id="PTHR46532">
    <property type="entry name" value="MALE FERTILITY FACTOR KL5"/>
    <property type="match status" value="1"/>
</dbReference>
<reference evidence="2 3" key="1">
    <citation type="journal article" date="2022" name="Nat. Ecol. Evol.">
        <title>A masculinizing supergene underlies an exaggerated male reproductive morph in a spider.</title>
        <authorList>
            <person name="Hendrickx F."/>
            <person name="De Corte Z."/>
            <person name="Sonet G."/>
            <person name="Van Belleghem S.M."/>
            <person name="Kostlbacher S."/>
            <person name="Vangestel C."/>
        </authorList>
    </citation>
    <scope>NUCLEOTIDE SEQUENCE [LARGE SCALE GENOMIC DNA]</scope>
    <source>
        <strain evidence="2">W744_W776</strain>
    </source>
</reference>
<dbReference type="Pfam" id="PF08385">
    <property type="entry name" value="DHC_N1"/>
    <property type="match status" value="1"/>
</dbReference>